<proteinExistence type="predicted"/>
<name>A0ACB7FTZ2_9ASCO</name>
<gene>
    <name evidence="1" type="ORF">GWM34_00355</name>
</gene>
<reference evidence="1" key="1">
    <citation type="submission" date="2020-12" db="EMBL/GenBank/DDBJ databases">
        <title>Draft Genome of Candida africana.</title>
        <authorList>
            <person name="Ayanbimpe G.M."/>
            <person name="Enweani I.B."/>
            <person name="Aguiyi J.C."/>
            <person name="Nnadi U.P."/>
            <person name="Izam Y."/>
            <person name="Ubani A."/>
            <person name="Ngene A.C."/>
        </authorList>
    </citation>
    <scope>NUCLEOTIDE SEQUENCE</scope>
    <source>
        <strain evidence="1">CEC4854</strain>
    </source>
</reference>
<organism evidence="1 2">
    <name type="scientific">Candida africana</name>
    <dbReference type="NCBI Taxonomy" id="241526"/>
    <lineage>
        <taxon>Eukaryota</taxon>
        <taxon>Fungi</taxon>
        <taxon>Dikarya</taxon>
        <taxon>Ascomycota</taxon>
        <taxon>Saccharomycotina</taxon>
        <taxon>Pichiomycetes</taxon>
        <taxon>Debaryomycetaceae</taxon>
        <taxon>Candida/Lodderomyces clade</taxon>
        <taxon>Candida</taxon>
    </lineage>
</organism>
<feature type="non-terminal residue" evidence="1">
    <location>
        <position position="1"/>
    </location>
</feature>
<dbReference type="EMBL" id="JAENJO010000001">
    <property type="protein sequence ID" value="KAG8204554.1"/>
    <property type="molecule type" value="Genomic_DNA"/>
</dbReference>
<accession>A0ACB7FTZ2</accession>
<dbReference type="Proteomes" id="UP000742417">
    <property type="component" value="Unassembled WGS sequence"/>
</dbReference>
<evidence type="ECO:0000313" key="1">
    <source>
        <dbReference type="EMBL" id="KAG8204554.1"/>
    </source>
</evidence>
<protein>
    <submittedName>
        <fullName evidence="1">Uncharacterized protein</fullName>
    </submittedName>
</protein>
<keyword evidence="2" id="KW-1185">Reference proteome</keyword>
<comment type="caution">
    <text evidence="1">The sequence shown here is derived from an EMBL/GenBank/DDBJ whole genome shotgun (WGS) entry which is preliminary data.</text>
</comment>
<sequence>MSRAFVGNFTRHVRTLTKHQLPLRAIRHRSYPSADEADIGKINIALNLLYPGIGDKKYESTTLKVLLRFPKQETLETNQTNNQADTTLSVRGTKKLRTAYEEYQRALFQFGKPPVPDNWIIEQQQRLSDNKVPEVYIPDSTKFFDDFDFLFPIYSNSELVDLSMIFETGGSEKTDIDPTFNDLIELDKLKLFMKFNPMLLAGDDLLLNTVYQMLFNQSYEGNEISQYLNQLRNLGVSSLAYHQLLYESPIEKFAGRAVIRACGFPRIIKHKDRQRLVELMMDTNSLNVLFQYLGVVTLKNGGLSKKSITSLQNYANREQINGTQTGNGTKNDEIKFNVCASVQKAALAKRAKHTKIADQTLNSIIRSYSQLNQKKPINIEDFKLNERQKILLGYYIRNDYTVGTKFVGINPVFDKDTKIKIVKLFNNSDIKLPIIENKTKPIESPYQLTTPVINNNLINRILLLDTVWSKLGRSIQDNQYVGGMKYSHFINLAILKHLSKQFRSQQDILREILTSDSFKIYLQDYLEIDNFNKFFGCMSETQKLQWTNDLMLKLIKMIKQLDLVSLESFFQEFKLQTFNYSFANTKVSTTKLDQYLQNVSTKETDREFAQELGLKFLKYSCAKEHMDREMDQFIFLNQLISKSVTKSQLIKIGIIVQGNSLEENERFSKILIDSFDITGITKRISKNIPDELTGKFLRRLPRASLNPKPLKNVYESDIDPSMITLPKINFYHSSKRLHLINYYIFLGFMKTIYNKDHFAKLKSLNERISKNAEIGGAYFGYLMLYKLGTCKYIDICTSKVFKRDVCLVTGLEQPFEGQYGEEYHSLMEYRCRNEYLELVTFAQMFNQYVGLLYFNHKEELHMYIEKVVILLKKIE</sequence>
<evidence type="ECO:0000313" key="2">
    <source>
        <dbReference type="Proteomes" id="UP000742417"/>
    </source>
</evidence>